<comment type="caution">
    <text evidence="10">The sequence shown here is derived from an EMBL/GenBank/DDBJ whole genome shotgun (WGS) entry which is preliminary data.</text>
</comment>
<dbReference type="NCBIfam" id="NF003477">
    <property type="entry name" value="PRK05122.1"/>
    <property type="match status" value="1"/>
</dbReference>
<feature type="transmembrane region" description="Helical" evidence="8">
    <location>
        <begin position="112"/>
        <end position="138"/>
    </location>
</feature>
<evidence type="ECO:0000256" key="4">
    <source>
        <dbReference type="ARBA" id="ARBA00022519"/>
    </source>
</evidence>
<feature type="transmembrane region" description="Helical" evidence="8">
    <location>
        <begin position="251"/>
        <end position="269"/>
    </location>
</feature>
<dbReference type="InterPro" id="IPR020846">
    <property type="entry name" value="MFS_dom"/>
</dbReference>
<dbReference type="SUPFAM" id="SSF103473">
    <property type="entry name" value="MFS general substrate transporter"/>
    <property type="match status" value="1"/>
</dbReference>
<dbReference type="Proteomes" id="UP000305202">
    <property type="component" value="Unassembled WGS sequence"/>
</dbReference>
<dbReference type="InterPro" id="IPR023008">
    <property type="entry name" value="MFS_YhhS-like"/>
</dbReference>
<feature type="transmembrane region" description="Helical" evidence="8">
    <location>
        <begin position="340"/>
        <end position="362"/>
    </location>
</feature>
<reference evidence="10 11" key="1">
    <citation type="submission" date="2019-04" db="EMBL/GenBank/DDBJ databases">
        <authorList>
            <person name="Li M."/>
            <person name="Gao C."/>
        </authorList>
    </citation>
    <scope>NUCLEOTIDE SEQUENCE [LARGE SCALE GENOMIC DNA]</scope>
    <source>
        <strain evidence="10 11">BGMRC 2031</strain>
    </source>
</reference>
<feature type="transmembrane region" description="Helical" evidence="8">
    <location>
        <begin position="281"/>
        <end position="301"/>
    </location>
</feature>
<proteinExistence type="inferred from homology"/>
<dbReference type="Gene3D" id="1.20.1250.20">
    <property type="entry name" value="MFS general substrate transporter like domains"/>
    <property type="match status" value="1"/>
</dbReference>
<comment type="subcellular location">
    <subcellularLocation>
        <location evidence="8">Cell inner membrane</location>
        <topology evidence="8">Multi-pass membrane protein</topology>
    </subcellularLocation>
    <subcellularLocation>
        <location evidence="1">Cell membrane</location>
        <topology evidence="1">Multi-pass membrane protein</topology>
    </subcellularLocation>
</comment>
<dbReference type="InterPro" id="IPR036259">
    <property type="entry name" value="MFS_trans_sf"/>
</dbReference>
<evidence type="ECO:0000256" key="5">
    <source>
        <dbReference type="ARBA" id="ARBA00022692"/>
    </source>
</evidence>
<dbReference type="NCBIfam" id="NF009048">
    <property type="entry name" value="PRK12382.1"/>
    <property type="match status" value="1"/>
</dbReference>
<dbReference type="PANTHER" id="PTHR23517:SF13">
    <property type="entry name" value="MAJOR FACILITATOR SUPERFAMILY MFS_1"/>
    <property type="match status" value="1"/>
</dbReference>
<feature type="transmembrane region" description="Helical" evidence="8">
    <location>
        <begin position="52"/>
        <end position="73"/>
    </location>
</feature>
<dbReference type="EMBL" id="SZPQ01000006">
    <property type="protein sequence ID" value="TKI07168.1"/>
    <property type="molecule type" value="Genomic_DNA"/>
</dbReference>
<keyword evidence="4 8" id="KW-0997">Cell inner membrane</keyword>
<feature type="transmembrane region" description="Helical" evidence="8">
    <location>
        <begin position="217"/>
        <end position="245"/>
    </location>
</feature>
<evidence type="ECO:0000259" key="9">
    <source>
        <dbReference type="PROSITE" id="PS50850"/>
    </source>
</evidence>
<sequence>MPGSTPQPAASGWRLNLRIISVVMFNFVNYLTIGLPLAVLPGYVHTHMGFSAFWAGLVISLQYLATLLSRPWAGRYADRVGAKRIVVLGLFGCLLSGAGYLLSLLVDAWPAMAALCAGRVILGVGQSFVGTGATLWGVGAVGSLHIGRVISWNGVASYGALAVGAPLGVGLYQLGGLALLSGVIIAVAALAIAAALPRPPVKTAAGKQLPFSAVVGIIWRYGLVLAFASCGFGVIATFITLFYSAHQWEGAAFALTLFSIAFVGTRLFFPNSINRYGGLRVCLCCFIVETVGLLMVWLATGPGMADLGALLTGAGFSLVFPALGVVAMKEVPPQNQGSALATFTAFMDLSLGVVGPLAGMLITHAGVASIYLSAALLVMMGLVMTLSLQRRSLRNLASGRRG</sequence>
<keyword evidence="6 8" id="KW-1133">Transmembrane helix</keyword>
<feature type="transmembrane region" description="Helical" evidence="8">
    <location>
        <begin position="20"/>
        <end position="40"/>
    </location>
</feature>
<keyword evidence="5 8" id="KW-0812">Transmembrane</keyword>
<protein>
    <recommendedName>
        <fullName evidence="8">Uncharacterized MFS-type transporter FCN80_06990</fullName>
    </recommendedName>
</protein>
<keyword evidence="11" id="KW-1185">Reference proteome</keyword>
<dbReference type="CDD" id="cd17489">
    <property type="entry name" value="MFS_YfcJ_like"/>
    <property type="match status" value="1"/>
</dbReference>
<gene>
    <name evidence="10" type="ORF">FCN80_06990</name>
</gene>
<dbReference type="RefSeq" id="WP_136989370.1">
    <property type="nucleotide sequence ID" value="NZ_SZPQ01000006.1"/>
</dbReference>
<comment type="similarity">
    <text evidence="8">Belongs to the major facilitator superfamily. YhhS family.</text>
</comment>
<dbReference type="InterPro" id="IPR050171">
    <property type="entry name" value="MFS_Transporters"/>
</dbReference>
<evidence type="ECO:0000256" key="6">
    <source>
        <dbReference type="ARBA" id="ARBA00022989"/>
    </source>
</evidence>
<accession>A0ABY2SPK5</accession>
<keyword evidence="2 8" id="KW-0813">Transport</keyword>
<dbReference type="InterPro" id="IPR011701">
    <property type="entry name" value="MFS"/>
</dbReference>
<dbReference type="PANTHER" id="PTHR23517">
    <property type="entry name" value="RESISTANCE PROTEIN MDTM, PUTATIVE-RELATED-RELATED"/>
    <property type="match status" value="1"/>
</dbReference>
<feature type="transmembrane region" description="Helical" evidence="8">
    <location>
        <begin position="150"/>
        <end position="171"/>
    </location>
</feature>
<name>A0ABY2SPK5_9HYPH</name>
<evidence type="ECO:0000313" key="11">
    <source>
        <dbReference type="Proteomes" id="UP000305202"/>
    </source>
</evidence>
<keyword evidence="7 8" id="KW-0472">Membrane</keyword>
<evidence type="ECO:0000256" key="1">
    <source>
        <dbReference type="ARBA" id="ARBA00004651"/>
    </source>
</evidence>
<organism evidence="10 11">
    <name type="scientific">Martelella alba</name>
    <dbReference type="NCBI Taxonomy" id="2590451"/>
    <lineage>
        <taxon>Bacteria</taxon>
        <taxon>Pseudomonadati</taxon>
        <taxon>Pseudomonadota</taxon>
        <taxon>Alphaproteobacteria</taxon>
        <taxon>Hyphomicrobiales</taxon>
        <taxon>Aurantimonadaceae</taxon>
        <taxon>Martelella</taxon>
    </lineage>
</organism>
<dbReference type="PROSITE" id="PS50850">
    <property type="entry name" value="MFS"/>
    <property type="match status" value="1"/>
</dbReference>
<evidence type="ECO:0000313" key="10">
    <source>
        <dbReference type="EMBL" id="TKI07168.1"/>
    </source>
</evidence>
<evidence type="ECO:0000256" key="2">
    <source>
        <dbReference type="ARBA" id="ARBA00022448"/>
    </source>
</evidence>
<evidence type="ECO:0000256" key="7">
    <source>
        <dbReference type="ARBA" id="ARBA00023136"/>
    </source>
</evidence>
<feature type="domain" description="Major facilitator superfamily (MFS) profile" evidence="9">
    <location>
        <begin position="18"/>
        <end position="393"/>
    </location>
</feature>
<dbReference type="Pfam" id="PF07690">
    <property type="entry name" value="MFS_1"/>
    <property type="match status" value="1"/>
</dbReference>
<evidence type="ECO:0000256" key="8">
    <source>
        <dbReference type="HAMAP-Rule" id="MF_01118"/>
    </source>
</evidence>
<evidence type="ECO:0000256" key="3">
    <source>
        <dbReference type="ARBA" id="ARBA00022475"/>
    </source>
</evidence>
<feature type="transmembrane region" description="Helical" evidence="8">
    <location>
        <begin position="307"/>
        <end position="328"/>
    </location>
</feature>
<keyword evidence="3 8" id="KW-1003">Cell membrane</keyword>
<dbReference type="HAMAP" id="MF_01118">
    <property type="entry name" value="MFS_YhhS"/>
    <property type="match status" value="1"/>
</dbReference>
<feature type="transmembrane region" description="Helical" evidence="8">
    <location>
        <begin position="368"/>
        <end position="388"/>
    </location>
</feature>
<feature type="transmembrane region" description="Helical" evidence="8">
    <location>
        <begin position="85"/>
        <end position="106"/>
    </location>
</feature>
<feature type="transmembrane region" description="Helical" evidence="8">
    <location>
        <begin position="177"/>
        <end position="196"/>
    </location>
</feature>